<dbReference type="PANTHER" id="PTHR43179:SF7">
    <property type="entry name" value="RHAMNOSYLTRANSFERASE WBBL"/>
    <property type="match status" value="1"/>
</dbReference>
<keyword evidence="4" id="KW-1185">Reference proteome</keyword>
<proteinExistence type="predicted"/>
<evidence type="ECO:0000313" key="3">
    <source>
        <dbReference type="EMBL" id="EWY40464.1"/>
    </source>
</evidence>
<dbReference type="PANTHER" id="PTHR43179">
    <property type="entry name" value="RHAMNOSYLTRANSFERASE WBBL"/>
    <property type="match status" value="1"/>
</dbReference>
<accession>W9H315</accession>
<dbReference type="GO" id="GO:0016757">
    <property type="term" value="F:glycosyltransferase activity"/>
    <property type="evidence" value="ECO:0007669"/>
    <property type="project" value="UniProtKB-KW"/>
</dbReference>
<dbReference type="Gene3D" id="3.90.550.10">
    <property type="entry name" value="Spore Coat Polysaccharide Biosynthesis Protein SpsA, Chain A"/>
    <property type="match status" value="2"/>
</dbReference>
<sequence length="850" mass="95210">MNAIKLATMVKSLEKTATDRETRIAEATAGLCELQSLLPPLNQSLAAVQAEIARGDEELAGLRRQLTRRMRQRQVDRAAFTTSLAWRLTLPLRIPGLLAASFRKNRMRDRIASLEALIRSRDERIESLDAHISALTDSVAGRERLLTILKAQVSRQRFEISALERGVAEESRVHDVMLREFTSARSWRLTRPLRAVGSIGSGWWRRVSGFVPMGRPESNDVGLPLPHNGQTTGQTTGLTGDAATPEGPTVINGGGPARSFEVAWEAVFDDEGTRRHRDYQVWLAKYGELGEADLRRITEHAARLEYQPLISIVMPTYRSRPEFLRNAIDSVFAQIYPHWELCIADDASDDPEIRAILEEYGRRDDRVRIVFRPTNGHISAASNSALDLATGEFTALMDHDDVIPVHAMYMVAAELNAHPNADIVYSDEDKIDKAGRRHEPHFKPDWNFELFCAMNTINHLGVYRTALLKEIGGFREGYEGSQDFDLALRVVARTTPERIRHIPFILYHWRVFHTSGSYSTDFLTGAVESSRRALADHFRGIGETVEITTGYRHYNRVVRPVPDPEPLVSLLIPTRDRVDLLRGCVDGLLHRTDYANLEILILDNESAEPEAHDYFKSLAPDKRVRIIRYAGPFNFSAINNFGAGHSRGDILGFVNNDIEVIERGWLREMVSHAVRPNVGAVGAKLLYADGTVQHGGIILGIGGVAGHSHKRSRGKEAGYCCRLQVPQYLSAVTAACLLTRRSCFDRIGGFDAENLAVAFNDVDLCLKLREAGLDIVWTPYAELFHLESASRGSDMAPEKAERFAREVAHMRSRWGNVLDDDPCYNPNLTLSSEDFAFSAPNRARKPWLAP</sequence>
<evidence type="ECO:0000259" key="2">
    <source>
        <dbReference type="Pfam" id="PF00535"/>
    </source>
</evidence>
<dbReference type="RefSeq" id="WP_198038290.1">
    <property type="nucleotide sequence ID" value="NZ_AVFL01000007.1"/>
</dbReference>
<dbReference type="Pfam" id="PF00535">
    <property type="entry name" value="Glycos_transf_2"/>
    <property type="match status" value="2"/>
</dbReference>
<dbReference type="AlphaFoldDB" id="W9H315"/>
<dbReference type="Proteomes" id="UP000019486">
    <property type="component" value="Unassembled WGS sequence"/>
</dbReference>
<evidence type="ECO:0000256" key="1">
    <source>
        <dbReference type="SAM" id="MobiDB-lite"/>
    </source>
</evidence>
<dbReference type="CDD" id="cd04184">
    <property type="entry name" value="GT2_RfbC_Mx_like"/>
    <property type="match status" value="1"/>
</dbReference>
<dbReference type="CDD" id="cd04186">
    <property type="entry name" value="GT_2_like_c"/>
    <property type="match status" value="1"/>
</dbReference>
<dbReference type="STRING" id="1385369.N825_34800"/>
<feature type="domain" description="Glycosyltransferase 2-like" evidence="2">
    <location>
        <begin position="569"/>
        <end position="688"/>
    </location>
</feature>
<reference evidence="3 4" key="1">
    <citation type="submission" date="2013-08" db="EMBL/GenBank/DDBJ databases">
        <title>The genome sequence of Skermanella stibiiresistens.</title>
        <authorList>
            <person name="Zhu W."/>
            <person name="Wang G."/>
        </authorList>
    </citation>
    <scope>NUCLEOTIDE SEQUENCE [LARGE SCALE GENOMIC DNA]</scope>
    <source>
        <strain evidence="3 4">SB22</strain>
    </source>
</reference>
<feature type="region of interest" description="Disordered" evidence="1">
    <location>
        <begin position="228"/>
        <end position="247"/>
    </location>
</feature>
<dbReference type="PATRIC" id="fig|1385369.3.peg.2322"/>
<dbReference type="InterPro" id="IPR001173">
    <property type="entry name" value="Glyco_trans_2-like"/>
</dbReference>
<protein>
    <submittedName>
        <fullName evidence="3">Glycosyl transferase family 2</fullName>
    </submittedName>
</protein>
<dbReference type="EMBL" id="AVFL01000007">
    <property type="protein sequence ID" value="EWY40464.1"/>
    <property type="molecule type" value="Genomic_DNA"/>
</dbReference>
<organism evidence="3 4">
    <name type="scientific">Skermanella stibiiresistens SB22</name>
    <dbReference type="NCBI Taxonomy" id="1385369"/>
    <lineage>
        <taxon>Bacteria</taxon>
        <taxon>Pseudomonadati</taxon>
        <taxon>Pseudomonadota</taxon>
        <taxon>Alphaproteobacteria</taxon>
        <taxon>Rhodospirillales</taxon>
        <taxon>Azospirillaceae</taxon>
        <taxon>Skermanella</taxon>
    </lineage>
</organism>
<dbReference type="SUPFAM" id="SSF53448">
    <property type="entry name" value="Nucleotide-diphospho-sugar transferases"/>
    <property type="match status" value="2"/>
</dbReference>
<feature type="compositionally biased region" description="Low complexity" evidence="1">
    <location>
        <begin position="229"/>
        <end position="240"/>
    </location>
</feature>
<comment type="caution">
    <text evidence="3">The sequence shown here is derived from an EMBL/GenBank/DDBJ whole genome shotgun (WGS) entry which is preliminary data.</text>
</comment>
<name>W9H315_9PROT</name>
<gene>
    <name evidence="3" type="ORF">N825_34800</name>
</gene>
<evidence type="ECO:0000313" key="4">
    <source>
        <dbReference type="Proteomes" id="UP000019486"/>
    </source>
</evidence>
<keyword evidence="3" id="KW-0808">Transferase</keyword>
<dbReference type="InterPro" id="IPR029044">
    <property type="entry name" value="Nucleotide-diphossugar_trans"/>
</dbReference>
<feature type="domain" description="Glycosyltransferase 2-like" evidence="2">
    <location>
        <begin position="311"/>
        <end position="451"/>
    </location>
</feature>